<evidence type="ECO:0000256" key="6">
    <source>
        <dbReference type="ARBA" id="ARBA00022898"/>
    </source>
</evidence>
<evidence type="ECO:0000256" key="7">
    <source>
        <dbReference type="ARBA" id="ARBA00049185"/>
    </source>
</evidence>
<evidence type="ECO:0000313" key="10">
    <source>
        <dbReference type="EMBL" id="QCO57885.1"/>
    </source>
</evidence>
<keyword evidence="6" id="KW-0663">Pyridoxal phosphate</keyword>
<evidence type="ECO:0000256" key="4">
    <source>
        <dbReference type="ARBA" id="ARBA00022576"/>
    </source>
</evidence>
<evidence type="ECO:0000313" key="11">
    <source>
        <dbReference type="Proteomes" id="UP000298631"/>
    </source>
</evidence>
<dbReference type="GO" id="GO:0004069">
    <property type="term" value="F:L-aspartate:2-oxoglutarate aminotransferase activity"/>
    <property type="evidence" value="ECO:0007669"/>
    <property type="project" value="UniProtKB-EC"/>
</dbReference>
<evidence type="ECO:0000256" key="2">
    <source>
        <dbReference type="ARBA" id="ARBA00007441"/>
    </source>
</evidence>
<sequence length="400" mass="42814">MAFLSDTLARVKPSPTIAVTTKANELKAAGRDVIGLGAGEPDFDTPQNIKDAAKAAIDAGRTKYTAVDGIPELKKAICAKFERENGLTYAPNQISVGTGGKQILYNALMATCNPGDEVIIPAPYWVSYPDMVLLAGGTPVAVAAGIETDFKLQPEQLEAAITPKTKWFIFNSPSNPTGAGYTRAELKALTDVLMRHPHVWVMSDDMYEHLVFDDFEFCTPAQVEPGLYDRTLTCNGVSKAYAMTGWRIGFAAGPVALIKAMGTIQSQSTSNPCSVSQYAALEALTGPQEFLTDNKALFQRRRDLVVGMLNEAEGITCPKPEGAFYVYPDISGCIGKTSPAGTKITDDEVFATALLEETGVAVVFGAAFGLSPNFRVSYATADDTLTEACTRIQTFCAGLR</sequence>
<dbReference type="FunFam" id="3.40.640.10:FF:000033">
    <property type="entry name" value="Aspartate aminotransferase"/>
    <property type="match status" value="1"/>
</dbReference>
<geneLocation type="plasmid" evidence="10 11">
    <name>unnamed1</name>
</geneLocation>
<dbReference type="InterPro" id="IPR015421">
    <property type="entry name" value="PyrdxlP-dep_Trfase_major"/>
</dbReference>
<dbReference type="PANTHER" id="PTHR46383:SF1">
    <property type="entry name" value="ASPARTATE AMINOTRANSFERASE"/>
    <property type="match status" value="1"/>
</dbReference>
<comment type="catalytic activity">
    <reaction evidence="7">
        <text>L-aspartate + 2-oxoglutarate = oxaloacetate + L-glutamate</text>
        <dbReference type="Rhea" id="RHEA:21824"/>
        <dbReference type="ChEBI" id="CHEBI:16452"/>
        <dbReference type="ChEBI" id="CHEBI:16810"/>
        <dbReference type="ChEBI" id="CHEBI:29985"/>
        <dbReference type="ChEBI" id="CHEBI:29991"/>
        <dbReference type="EC" id="2.6.1.1"/>
    </reaction>
</comment>
<dbReference type="EMBL" id="CP039965">
    <property type="protein sequence ID" value="QCO57885.1"/>
    <property type="molecule type" value="Genomic_DNA"/>
</dbReference>
<keyword evidence="11" id="KW-1185">Reference proteome</keyword>
<dbReference type="Proteomes" id="UP000298631">
    <property type="component" value="Plasmid unnamed1"/>
</dbReference>
<keyword evidence="10" id="KW-0614">Plasmid</keyword>
<dbReference type="GO" id="GO:0030170">
    <property type="term" value="F:pyridoxal phosphate binding"/>
    <property type="evidence" value="ECO:0007669"/>
    <property type="project" value="InterPro"/>
</dbReference>
<dbReference type="GO" id="GO:0006520">
    <property type="term" value="P:amino acid metabolic process"/>
    <property type="evidence" value="ECO:0007669"/>
    <property type="project" value="InterPro"/>
</dbReference>
<name>A0A4P8EM32_9RHOB</name>
<dbReference type="InterPro" id="IPR004838">
    <property type="entry name" value="NHTrfase_class1_PyrdxlP-BS"/>
</dbReference>
<evidence type="ECO:0000256" key="1">
    <source>
        <dbReference type="ARBA" id="ARBA00001933"/>
    </source>
</evidence>
<dbReference type="RefSeq" id="WP_137195694.1">
    <property type="nucleotide sequence ID" value="NZ_CP039965.1"/>
</dbReference>
<dbReference type="Pfam" id="PF00155">
    <property type="entry name" value="Aminotran_1_2"/>
    <property type="match status" value="1"/>
</dbReference>
<proteinExistence type="inferred from homology"/>
<dbReference type="EC" id="2.6.1.-" evidence="8"/>
<dbReference type="InterPro" id="IPR004839">
    <property type="entry name" value="Aminotransferase_I/II_large"/>
</dbReference>
<dbReference type="Gene3D" id="3.90.1150.10">
    <property type="entry name" value="Aspartate Aminotransferase, domain 1"/>
    <property type="match status" value="1"/>
</dbReference>
<dbReference type="AlphaFoldDB" id="A0A4P8EM32"/>
<evidence type="ECO:0000256" key="5">
    <source>
        <dbReference type="ARBA" id="ARBA00022679"/>
    </source>
</evidence>
<dbReference type="KEGG" id="pseb:EOK75_19735"/>
<dbReference type="InterPro" id="IPR015424">
    <property type="entry name" value="PyrdxlP-dep_Trfase"/>
</dbReference>
<protein>
    <recommendedName>
        <fullName evidence="8">Aminotransferase</fullName>
        <ecNumber evidence="8">2.6.1.-</ecNumber>
    </recommendedName>
</protein>
<comment type="subunit">
    <text evidence="3">Homodimer.</text>
</comment>
<keyword evidence="5 8" id="KW-0808">Transferase</keyword>
<feature type="domain" description="Aminotransferase class I/classII large" evidence="9">
    <location>
        <begin position="32"/>
        <end position="392"/>
    </location>
</feature>
<evidence type="ECO:0000256" key="3">
    <source>
        <dbReference type="ARBA" id="ARBA00011738"/>
    </source>
</evidence>
<dbReference type="InterPro" id="IPR050596">
    <property type="entry name" value="AspAT/PAT-like"/>
</dbReference>
<keyword evidence="4 8" id="KW-0032">Aminotransferase</keyword>
<gene>
    <name evidence="10" type="ORF">EOK75_19735</name>
</gene>
<organism evidence="10 11">
    <name type="scientific">Pseudorhodobacter turbinis</name>
    <dbReference type="NCBI Taxonomy" id="2500533"/>
    <lineage>
        <taxon>Bacteria</taxon>
        <taxon>Pseudomonadati</taxon>
        <taxon>Pseudomonadota</taxon>
        <taxon>Alphaproteobacteria</taxon>
        <taxon>Rhodobacterales</taxon>
        <taxon>Paracoccaceae</taxon>
        <taxon>Pseudorhodobacter</taxon>
    </lineage>
</organism>
<comment type="cofactor">
    <cofactor evidence="1 8">
        <name>pyridoxal 5'-phosphate</name>
        <dbReference type="ChEBI" id="CHEBI:597326"/>
    </cofactor>
</comment>
<dbReference type="Gene3D" id="3.40.640.10">
    <property type="entry name" value="Type I PLP-dependent aspartate aminotransferase-like (Major domain)"/>
    <property type="match status" value="1"/>
</dbReference>
<dbReference type="SUPFAM" id="SSF53383">
    <property type="entry name" value="PLP-dependent transferases"/>
    <property type="match status" value="1"/>
</dbReference>
<accession>A0A4P8EM32</accession>
<dbReference type="CDD" id="cd00609">
    <property type="entry name" value="AAT_like"/>
    <property type="match status" value="1"/>
</dbReference>
<dbReference type="PROSITE" id="PS00105">
    <property type="entry name" value="AA_TRANSFER_CLASS_1"/>
    <property type="match status" value="1"/>
</dbReference>
<reference evidence="10 11" key="1">
    <citation type="submission" date="2019-05" db="EMBL/GenBank/DDBJ databases">
        <title>Pseudorhodobacter turbinis sp. nov., isolated from the gut of the Korean turban shell.</title>
        <authorList>
            <person name="Jeong Y.-S."/>
            <person name="Kang W.-R."/>
            <person name="Bae J.-W."/>
        </authorList>
    </citation>
    <scope>NUCLEOTIDE SEQUENCE [LARGE SCALE GENOMIC DNA]</scope>
    <source>
        <strain evidence="10 11">S12M18</strain>
        <plasmid evidence="10 11">unnamed1</plasmid>
    </source>
</reference>
<dbReference type="InterPro" id="IPR015422">
    <property type="entry name" value="PyrdxlP-dep_Trfase_small"/>
</dbReference>
<evidence type="ECO:0000259" key="9">
    <source>
        <dbReference type="Pfam" id="PF00155"/>
    </source>
</evidence>
<evidence type="ECO:0000256" key="8">
    <source>
        <dbReference type="RuleBase" id="RU000481"/>
    </source>
</evidence>
<dbReference type="OrthoDB" id="9763453at2"/>
<dbReference type="PANTHER" id="PTHR46383">
    <property type="entry name" value="ASPARTATE AMINOTRANSFERASE"/>
    <property type="match status" value="1"/>
</dbReference>
<comment type="similarity">
    <text evidence="2 8">Belongs to the class-I pyridoxal-phosphate-dependent aminotransferase family.</text>
</comment>